<dbReference type="PANTHER" id="PTHR30069">
    <property type="entry name" value="TONB-DEPENDENT OUTER MEMBRANE RECEPTOR"/>
    <property type="match status" value="1"/>
</dbReference>
<comment type="subcellular location">
    <subcellularLocation>
        <location evidence="1">Cell outer membrane</location>
        <topology evidence="1">Multi-pass membrane protein</topology>
    </subcellularLocation>
</comment>
<organism evidence="9 10">
    <name type="scientific">Fibrella aquatilis</name>
    <dbReference type="NCBI Taxonomy" id="2817059"/>
    <lineage>
        <taxon>Bacteria</taxon>
        <taxon>Pseudomonadati</taxon>
        <taxon>Bacteroidota</taxon>
        <taxon>Cytophagia</taxon>
        <taxon>Cytophagales</taxon>
        <taxon>Spirosomataceae</taxon>
        <taxon>Fibrella</taxon>
    </lineage>
</organism>
<dbReference type="GO" id="GO:0009279">
    <property type="term" value="C:cell outer membrane"/>
    <property type="evidence" value="ECO:0007669"/>
    <property type="project" value="UniProtKB-SubCell"/>
</dbReference>
<dbReference type="Gene3D" id="2.170.130.10">
    <property type="entry name" value="TonB-dependent receptor, plug domain"/>
    <property type="match status" value="1"/>
</dbReference>
<evidence type="ECO:0000256" key="2">
    <source>
        <dbReference type="ARBA" id="ARBA00022448"/>
    </source>
</evidence>
<keyword evidence="10" id="KW-1185">Reference proteome</keyword>
<dbReference type="InterPro" id="IPR039426">
    <property type="entry name" value="TonB-dep_rcpt-like"/>
</dbReference>
<dbReference type="Gene3D" id="2.40.170.20">
    <property type="entry name" value="TonB-dependent receptor, beta-barrel domain"/>
    <property type="match status" value="1"/>
</dbReference>
<dbReference type="Pfam" id="PF07715">
    <property type="entry name" value="Plug"/>
    <property type="match status" value="1"/>
</dbReference>
<dbReference type="RefSeq" id="WP_207333638.1">
    <property type="nucleotide sequence ID" value="NZ_JAFMYU010000001.1"/>
</dbReference>
<evidence type="ECO:0000313" key="10">
    <source>
        <dbReference type="Proteomes" id="UP000664795"/>
    </source>
</evidence>
<name>A0A939G303_9BACT</name>
<gene>
    <name evidence="9" type="ORF">J2I48_01695</name>
</gene>
<proteinExistence type="predicted"/>
<evidence type="ECO:0000259" key="8">
    <source>
        <dbReference type="Pfam" id="PF07715"/>
    </source>
</evidence>
<dbReference type="EMBL" id="JAFMYU010000001">
    <property type="protein sequence ID" value="MBO0929684.1"/>
    <property type="molecule type" value="Genomic_DNA"/>
</dbReference>
<keyword evidence="3" id="KW-1134">Transmembrane beta strand</keyword>
<keyword evidence="5" id="KW-0732">Signal</keyword>
<dbReference type="InterPro" id="IPR012910">
    <property type="entry name" value="Plug_dom"/>
</dbReference>
<dbReference type="GO" id="GO:0044718">
    <property type="term" value="P:siderophore transmembrane transport"/>
    <property type="evidence" value="ECO:0007669"/>
    <property type="project" value="TreeGrafter"/>
</dbReference>
<dbReference type="SUPFAM" id="SSF56935">
    <property type="entry name" value="Porins"/>
    <property type="match status" value="1"/>
</dbReference>
<dbReference type="Proteomes" id="UP000664795">
    <property type="component" value="Unassembled WGS sequence"/>
</dbReference>
<sequence length="626" mass="69121">MAAQQPGWLDTLRVVDRVGPALTVGLTTWTTDSTALSLLQLRTVADVLPTLFPVAVRQYGNGMLSTLSVRGTGPSHSLVNWNGLSLASPMLGQQDLSLLPGIAFNRMSLQLGSYNTVVGADAVSGTLALQTTPNWRAGFRGSVLGDWGSFGRYAGQATLGYGSRSGRWTAQTGGYGLQLANDFPYQNNTRFGKPIERQTNAAVQQWAITQSLFGQLSQRTLLALHGWWQSADRQLQPAIGESNTGERQQDASLRLTAQLSGGRGQREWLAQLGFLEDNLRYINPITRTDEPSTARQYIVRLEQTWSLWPGLPARSSWQLRLGAESITATGVIAAYQGQRQQVRADGYALLTGSLTPRLTVTGQFRQGWADGFTLPPLPALGLTYRLLDRAAYTLTGRLHLSRTYRIPTLNDRFWRPGGNESLRPETGWSQEGGLTLETNRHPTHSFRLLLTAYHTLLHDWILWLPQANAGYWSPRNVQVVRSRGLEMQGTYSQKVGRLTYQNGLSLAYNRVNEVAGPLVQDPTTLGLQLPYAPVWVLTSQHAVRFGGWSVGAQLSYTGPQATQADHSHSLRAFWLLNAQLSYRFVRLPGFTASLHGNNLTQSSYQTIENKAMSGINGRLQLAYAFH</sequence>
<reference evidence="9 10" key="1">
    <citation type="submission" date="2021-03" db="EMBL/GenBank/DDBJ databases">
        <title>Fibrella sp. HMF5036 genome sequencing and assembly.</title>
        <authorList>
            <person name="Kang H."/>
            <person name="Kim H."/>
            <person name="Bae S."/>
            <person name="Joh K."/>
        </authorList>
    </citation>
    <scope>NUCLEOTIDE SEQUENCE [LARGE SCALE GENOMIC DNA]</scope>
    <source>
        <strain evidence="9 10">HMF5036</strain>
    </source>
</reference>
<evidence type="ECO:0000313" key="9">
    <source>
        <dbReference type="EMBL" id="MBO0929684.1"/>
    </source>
</evidence>
<dbReference type="InterPro" id="IPR036942">
    <property type="entry name" value="Beta-barrel_TonB_sf"/>
</dbReference>
<evidence type="ECO:0000256" key="6">
    <source>
        <dbReference type="ARBA" id="ARBA00023136"/>
    </source>
</evidence>
<protein>
    <submittedName>
        <fullName evidence="9">TonB-dependent receptor plug domain-containing protein</fullName>
    </submittedName>
</protein>
<evidence type="ECO:0000256" key="1">
    <source>
        <dbReference type="ARBA" id="ARBA00004571"/>
    </source>
</evidence>
<evidence type="ECO:0000256" key="7">
    <source>
        <dbReference type="ARBA" id="ARBA00023237"/>
    </source>
</evidence>
<keyword evidence="2" id="KW-0813">Transport</keyword>
<keyword evidence="9" id="KW-0675">Receptor</keyword>
<dbReference type="AlphaFoldDB" id="A0A939G303"/>
<dbReference type="PANTHER" id="PTHR30069:SF29">
    <property type="entry name" value="HEMOGLOBIN AND HEMOGLOBIN-HAPTOGLOBIN-BINDING PROTEIN 1-RELATED"/>
    <property type="match status" value="1"/>
</dbReference>
<accession>A0A939G303</accession>
<comment type="caution">
    <text evidence="9">The sequence shown here is derived from an EMBL/GenBank/DDBJ whole genome shotgun (WGS) entry which is preliminary data.</text>
</comment>
<dbReference type="InterPro" id="IPR037066">
    <property type="entry name" value="Plug_dom_sf"/>
</dbReference>
<evidence type="ECO:0000256" key="5">
    <source>
        <dbReference type="ARBA" id="ARBA00022729"/>
    </source>
</evidence>
<feature type="domain" description="TonB-dependent receptor plug" evidence="8">
    <location>
        <begin position="32"/>
        <end position="126"/>
    </location>
</feature>
<evidence type="ECO:0000256" key="4">
    <source>
        <dbReference type="ARBA" id="ARBA00022692"/>
    </source>
</evidence>
<evidence type="ECO:0000256" key="3">
    <source>
        <dbReference type="ARBA" id="ARBA00022452"/>
    </source>
</evidence>
<keyword evidence="4" id="KW-0812">Transmembrane</keyword>
<keyword evidence="6" id="KW-0472">Membrane</keyword>
<dbReference type="GO" id="GO:0015344">
    <property type="term" value="F:siderophore uptake transmembrane transporter activity"/>
    <property type="evidence" value="ECO:0007669"/>
    <property type="project" value="TreeGrafter"/>
</dbReference>
<keyword evidence="7" id="KW-0998">Cell outer membrane</keyword>